<organism evidence="1 2">
    <name type="scientific">Aspergillus sclerotialis</name>
    <dbReference type="NCBI Taxonomy" id="2070753"/>
    <lineage>
        <taxon>Eukaryota</taxon>
        <taxon>Fungi</taxon>
        <taxon>Dikarya</taxon>
        <taxon>Ascomycota</taxon>
        <taxon>Pezizomycotina</taxon>
        <taxon>Eurotiomycetes</taxon>
        <taxon>Eurotiomycetidae</taxon>
        <taxon>Eurotiales</taxon>
        <taxon>Aspergillaceae</taxon>
        <taxon>Aspergillus</taxon>
        <taxon>Aspergillus subgen. Polypaecilum</taxon>
    </lineage>
</organism>
<evidence type="ECO:0000313" key="1">
    <source>
        <dbReference type="EMBL" id="RJE16991.1"/>
    </source>
</evidence>
<name>A0A3A2ZIC5_9EURO</name>
<feature type="non-terminal residue" evidence="1">
    <location>
        <position position="86"/>
    </location>
</feature>
<proteinExistence type="predicted"/>
<accession>A0A3A2ZIC5</accession>
<evidence type="ECO:0000313" key="2">
    <source>
        <dbReference type="Proteomes" id="UP000266188"/>
    </source>
</evidence>
<gene>
    <name evidence="1" type="ORF">PHISCL_10672</name>
</gene>
<dbReference type="EMBL" id="MVGC01001933">
    <property type="protein sequence ID" value="RJE16991.1"/>
    <property type="molecule type" value="Genomic_DNA"/>
</dbReference>
<keyword evidence="2" id="KW-1185">Reference proteome</keyword>
<protein>
    <submittedName>
        <fullName evidence="1">Uncharacterized protein</fullName>
    </submittedName>
</protein>
<sequence length="86" mass="9764">MVDYQNCTYSLPNGAVAWSAVDQYSQTIVLKAQVTQQPIVYTDARLSVIQCIYRPDASRAYRDGRTKAGEEYDLYYLATECTLEPI</sequence>
<dbReference type="Proteomes" id="UP000266188">
    <property type="component" value="Unassembled WGS sequence"/>
</dbReference>
<reference evidence="2" key="1">
    <citation type="submission" date="2017-02" db="EMBL/GenBank/DDBJ databases">
        <authorList>
            <person name="Tafer H."/>
            <person name="Lopandic K."/>
        </authorList>
    </citation>
    <scope>NUCLEOTIDE SEQUENCE [LARGE SCALE GENOMIC DNA]</scope>
    <source>
        <strain evidence="2">CBS 366.77</strain>
    </source>
</reference>
<dbReference type="OrthoDB" id="5242705at2759"/>
<comment type="caution">
    <text evidence="1">The sequence shown here is derived from an EMBL/GenBank/DDBJ whole genome shotgun (WGS) entry which is preliminary data.</text>
</comment>
<dbReference type="AlphaFoldDB" id="A0A3A2ZIC5"/>